<evidence type="ECO:0000313" key="2">
    <source>
        <dbReference type="Proteomes" id="UP001057520"/>
    </source>
</evidence>
<dbReference type="EMBL" id="CP096040">
    <property type="protein sequence ID" value="USQ96879.1"/>
    <property type="molecule type" value="Genomic_DNA"/>
</dbReference>
<evidence type="ECO:0008006" key="3">
    <source>
        <dbReference type="Google" id="ProtNLM"/>
    </source>
</evidence>
<keyword evidence="2" id="KW-1185">Reference proteome</keyword>
<gene>
    <name evidence="1" type="ORF">MZV50_04725</name>
</gene>
<reference evidence="1 2" key="1">
    <citation type="submission" date="2022-04" db="EMBL/GenBank/DDBJ databases">
        <title>Genome sequence of soybean root-associated Caulobacter segnis RL271.</title>
        <authorList>
            <person name="Longley R."/>
            <person name="Bonito G."/>
            <person name="Trigodet F."/>
            <person name="Crosson S."/>
            <person name="Fiebig A."/>
        </authorList>
    </citation>
    <scope>NUCLEOTIDE SEQUENCE [LARGE SCALE GENOMIC DNA]</scope>
    <source>
        <strain evidence="1 2">RL271</strain>
    </source>
</reference>
<name>A0ABY4ZX06_9CAUL</name>
<sequence>MLTPTTPRTRLWGLALSLVVLAGCSPDPDKEAQRQIADGRALTALRQHFEARRQCAPVLTSMLPVEMSADTVERPSVRALIDNGLLAGTPLDDGAVRLTPTPQAARWFQERRSGDGRPVALELCYARRQVTRVWSAVDGAGQPAARLHYAFRLVDVPAWARDARMSAAFPFLTRALSEEITADETVPYRDGHWDLTLWEPTIRLEGDVIDGFFP</sequence>
<proteinExistence type="predicted"/>
<accession>A0ABY4ZX06</accession>
<evidence type="ECO:0000313" key="1">
    <source>
        <dbReference type="EMBL" id="USQ96879.1"/>
    </source>
</evidence>
<dbReference type="Proteomes" id="UP001057520">
    <property type="component" value="Chromosome"/>
</dbReference>
<organism evidence="1 2">
    <name type="scientific">Caulobacter segnis</name>
    <dbReference type="NCBI Taxonomy" id="88688"/>
    <lineage>
        <taxon>Bacteria</taxon>
        <taxon>Pseudomonadati</taxon>
        <taxon>Pseudomonadota</taxon>
        <taxon>Alphaproteobacteria</taxon>
        <taxon>Caulobacterales</taxon>
        <taxon>Caulobacteraceae</taxon>
        <taxon>Caulobacter</taxon>
    </lineage>
</organism>
<protein>
    <recommendedName>
        <fullName evidence="3">Lipoprotein</fullName>
    </recommendedName>
</protein>